<dbReference type="SUPFAM" id="SSF57903">
    <property type="entry name" value="FYVE/PHD zinc finger"/>
    <property type="match status" value="1"/>
</dbReference>
<keyword evidence="1" id="KW-0175">Coiled coil</keyword>
<accession>A0ABD2NRF6</accession>
<evidence type="ECO:0000256" key="1">
    <source>
        <dbReference type="SAM" id="Coils"/>
    </source>
</evidence>
<name>A0ABD2NRF6_9CUCU</name>
<dbReference type="EMBL" id="JABFTP020000144">
    <property type="protein sequence ID" value="KAL3281308.1"/>
    <property type="molecule type" value="Genomic_DNA"/>
</dbReference>
<dbReference type="Gene3D" id="3.30.40.10">
    <property type="entry name" value="Zinc/RING finger domain, C3HC4 (zinc finger)"/>
    <property type="match status" value="1"/>
</dbReference>
<dbReference type="AlphaFoldDB" id="A0ABD2NRF6"/>
<evidence type="ECO:0000313" key="3">
    <source>
        <dbReference type="Proteomes" id="UP001516400"/>
    </source>
</evidence>
<dbReference type="InterPro" id="IPR013083">
    <property type="entry name" value="Znf_RING/FYVE/PHD"/>
</dbReference>
<organism evidence="2 3">
    <name type="scientific">Cryptolaemus montrouzieri</name>
    <dbReference type="NCBI Taxonomy" id="559131"/>
    <lineage>
        <taxon>Eukaryota</taxon>
        <taxon>Metazoa</taxon>
        <taxon>Ecdysozoa</taxon>
        <taxon>Arthropoda</taxon>
        <taxon>Hexapoda</taxon>
        <taxon>Insecta</taxon>
        <taxon>Pterygota</taxon>
        <taxon>Neoptera</taxon>
        <taxon>Endopterygota</taxon>
        <taxon>Coleoptera</taxon>
        <taxon>Polyphaga</taxon>
        <taxon>Cucujiformia</taxon>
        <taxon>Coccinelloidea</taxon>
        <taxon>Coccinellidae</taxon>
        <taxon>Scymninae</taxon>
        <taxon>Scymnini</taxon>
        <taxon>Cryptolaemus</taxon>
    </lineage>
</organism>
<keyword evidence="3" id="KW-1185">Reference proteome</keyword>
<reference evidence="2 3" key="1">
    <citation type="journal article" date="2021" name="BMC Biol.">
        <title>Horizontally acquired antibacterial genes associated with adaptive radiation of ladybird beetles.</title>
        <authorList>
            <person name="Li H.S."/>
            <person name="Tang X.F."/>
            <person name="Huang Y.H."/>
            <person name="Xu Z.Y."/>
            <person name="Chen M.L."/>
            <person name="Du X.Y."/>
            <person name="Qiu B.Y."/>
            <person name="Chen P.T."/>
            <person name="Zhang W."/>
            <person name="Slipinski A."/>
            <person name="Escalona H.E."/>
            <person name="Waterhouse R.M."/>
            <person name="Zwick A."/>
            <person name="Pang H."/>
        </authorList>
    </citation>
    <scope>NUCLEOTIDE SEQUENCE [LARGE SCALE GENOMIC DNA]</scope>
    <source>
        <strain evidence="2">SYSU2018</strain>
    </source>
</reference>
<evidence type="ECO:0000313" key="2">
    <source>
        <dbReference type="EMBL" id="KAL3281308.1"/>
    </source>
</evidence>
<sequence length="258" mass="29605">MSLSCNLCKTKLGKTGYKVRCNDCDRWFHKKYISISDLDFENLRKGVDHLLCESCCAEDVDEGDPTMILSKRPSKLTLEDLMNKLNKMEAKYNKLLDELDRAAAENKLLKTELGECKEEMAILDEKLDRNTDDIVAQIREREHRARNIIVHDLSESASASLEEKIQHDINVISKLVELANIRDIERVIRIEKRGAHARPIKVVFSNQGLVGNIWRNVSQILNNSRSKVSIQDDRTDQQRSAPTLVKCRMNWISGSRLV</sequence>
<gene>
    <name evidence="2" type="ORF">HHI36_004519</name>
</gene>
<proteinExistence type="predicted"/>
<comment type="caution">
    <text evidence="2">The sequence shown here is derived from an EMBL/GenBank/DDBJ whole genome shotgun (WGS) entry which is preliminary data.</text>
</comment>
<dbReference type="Proteomes" id="UP001516400">
    <property type="component" value="Unassembled WGS sequence"/>
</dbReference>
<feature type="coiled-coil region" evidence="1">
    <location>
        <begin position="78"/>
        <end position="126"/>
    </location>
</feature>
<dbReference type="InterPro" id="IPR011011">
    <property type="entry name" value="Znf_FYVE_PHD"/>
</dbReference>
<protein>
    <submittedName>
        <fullName evidence="2">Uncharacterized protein</fullName>
    </submittedName>
</protein>